<keyword evidence="3" id="KW-1185">Reference proteome</keyword>
<feature type="region of interest" description="Disordered" evidence="1">
    <location>
        <begin position="1"/>
        <end position="25"/>
    </location>
</feature>
<name>A0AAX6E7Q1_IRIPA</name>
<reference evidence="2" key="1">
    <citation type="journal article" date="2023" name="GigaByte">
        <title>Genome assembly of the bearded iris, Iris pallida Lam.</title>
        <authorList>
            <person name="Bruccoleri R.E."/>
            <person name="Oakeley E.J."/>
            <person name="Faust A.M.E."/>
            <person name="Altorfer M."/>
            <person name="Dessus-Babus S."/>
            <person name="Burckhardt D."/>
            <person name="Oertli M."/>
            <person name="Naumann U."/>
            <person name="Petersen F."/>
            <person name="Wong J."/>
        </authorList>
    </citation>
    <scope>NUCLEOTIDE SEQUENCE</scope>
    <source>
        <strain evidence="2">GSM-AAB239-AS_SAM_17_03QT</strain>
    </source>
</reference>
<evidence type="ECO:0000256" key="1">
    <source>
        <dbReference type="SAM" id="MobiDB-lite"/>
    </source>
</evidence>
<evidence type="ECO:0000313" key="3">
    <source>
        <dbReference type="Proteomes" id="UP001140949"/>
    </source>
</evidence>
<sequence>MHERTWQRAVLGTEQRPLGSGRAGHDVHFPVLERLPARGFGGEGGPREPDLHLEWGIDDRCWGESRRGGGRLTTARRSASPSCGTWQLGEDCGCKRTRFGRRATRWQSSSRSSAGSVHGSGSFHGKAAQWWRSGRSMRPTIVRQANAQLRRGMVEGAISMMMVGCQGDGDGVRRWDRAGRKRGIYTQGGEGYMVSYG</sequence>
<proteinExistence type="predicted"/>
<reference evidence="2" key="2">
    <citation type="submission" date="2023-04" db="EMBL/GenBank/DDBJ databases">
        <authorList>
            <person name="Bruccoleri R.E."/>
            <person name="Oakeley E.J."/>
            <person name="Faust A.-M."/>
            <person name="Dessus-Babus S."/>
            <person name="Altorfer M."/>
            <person name="Burckhardt D."/>
            <person name="Oertli M."/>
            <person name="Naumann U."/>
            <person name="Petersen F."/>
            <person name="Wong J."/>
        </authorList>
    </citation>
    <scope>NUCLEOTIDE SEQUENCE</scope>
    <source>
        <strain evidence="2">GSM-AAB239-AS_SAM_17_03QT</strain>
        <tissue evidence="2">Leaf</tissue>
    </source>
</reference>
<gene>
    <name evidence="2" type="ORF">M6B38_204870</name>
</gene>
<dbReference type="Proteomes" id="UP001140949">
    <property type="component" value="Unassembled WGS sequence"/>
</dbReference>
<dbReference type="AlphaFoldDB" id="A0AAX6E7Q1"/>
<organism evidence="2 3">
    <name type="scientific">Iris pallida</name>
    <name type="common">Sweet iris</name>
    <dbReference type="NCBI Taxonomy" id="29817"/>
    <lineage>
        <taxon>Eukaryota</taxon>
        <taxon>Viridiplantae</taxon>
        <taxon>Streptophyta</taxon>
        <taxon>Embryophyta</taxon>
        <taxon>Tracheophyta</taxon>
        <taxon>Spermatophyta</taxon>
        <taxon>Magnoliopsida</taxon>
        <taxon>Liliopsida</taxon>
        <taxon>Asparagales</taxon>
        <taxon>Iridaceae</taxon>
        <taxon>Iridoideae</taxon>
        <taxon>Irideae</taxon>
        <taxon>Iris</taxon>
    </lineage>
</organism>
<comment type="caution">
    <text evidence="2">The sequence shown here is derived from an EMBL/GenBank/DDBJ whole genome shotgun (WGS) entry which is preliminary data.</text>
</comment>
<evidence type="ECO:0000313" key="2">
    <source>
        <dbReference type="EMBL" id="KAJ6800112.1"/>
    </source>
</evidence>
<protein>
    <submittedName>
        <fullName evidence="2">Extensin-like</fullName>
    </submittedName>
</protein>
<dbReference type="EMBL" id="JANAVB010039212">
    <property type="protein sequence ID" value="KAJ6800112.1"/>
    <property type="molecule type" value="Genomic_DNA"/>
</dbReference>
<accession>A0AAX6E7Q1</accession>